<dbReference type="AlphaFoldDB" id="A0A0B4X4K9"/>
<dbReference type="KEGG" id="rga:RGR602_CH02334"/>
<dbReference type="RefSeq" id="WP_039845209.1">
    <property type="nucleotide sequence ID" value="NZ_CP006877.1"/>
</dbReference>
<proteinExistence type="predicted"/>
<dbReference type="SUPFAM" id="SSF56954">
    <property type="entry name" value="Outer membrane efflux proteins (OEP)"/>
    <property type="match status" value="1"/>
</dbReference>
<feature type="chain" id="PRO_5002098508" evidence="1">
    <location>
        <begin position="19"/>
        <end position="488"/>
    </location>
</feature>
<dbReference type="Gene3D" id="1.20.1600.10">
    <property type="entry name" value="Outer membrane efflux proteins (OEP)"/>
    <property type="match status" value="1"/>
</dbReference>
<dbReference type="PROSITE" id="PS51257">
    <property type="entry name" value="PROKAR_LIPOPROTEIN"/>
    <property type="match status" value="1"/>
</dbReference>
<organism evidence="2 3">
    <name type="scientific">Rhizobium gallicum bv. gallicum R602sp</name>
    <dbReference type="NCBI Taxonomy" id="1041138"/>
    <lineage>
        <taxon>Bacteria</taxon>
        <taxon>Pseudomonadati</taxon>
        <taxon>Pseudomonadota</taxon>
        <taxon>Alphaproteobacteria</taxon>
        <taxon>Hyphomicrobiales</taxon>
        <taxon>Rhizobiaceae</taxon>
        <taxon>Rhizobium/Agrobacterium group</taxon>
        <taxon>Rhizobium</taxon>
    </lineage>
</organism>
<dbReference type="HOGENOM" id="CLU_043115_0_0_5"/>
<sequence>MTPTKTLAAIAVIPFVLAGCVSSAEYAKKEAGFNTVSNKTAAIASKRTAWVQNQQQAQAASAQVKTLLARKKSLDVETAVQIALLNNKGLQAAYADLGDSAADAWQTTMFLNPTVAVGLTGIGTPGLEAFKTVEGAIVTNILALATKKRDIEIADTRFRQAQLNAASRTLQLAADTRRAWINAVAAWENVGQLQRAQATADAASELAQKLGETGAMTKGAQAREHVFVAELAGETAKARLAARLTKEELTRLMGLWGSDLDYQVPNSLPSLPKAVAKRDTIEAEALRNRIDLQVAKLELEATARSYGLTEATRHVTDLEILTGLETEREIEDGDKKVDTTGFAELEFAIPIFDTGKARMRKAELAYMRAANQLAEKAINVRSESRSAYEAYRSNFDIARHYRNSVVPLRTKVEEESLLTYNGMITNTFELLTDTRDKINSILLSVNAKRDFWLAEANLAPAIYGGGASAASAETEVASTSESSGGGGH</sequence>
<keyword evidence="3" id="KW-1185">Reference proteome</keyword>
<dbReference type="PANTHER" id="PTHR30203">
    <property type="entry name" value="OUTER MEMBRANE CATION EFFLUX PROTEIN"/>
    <property type="match status" value="1"/>
</dbReference>
<evidence type="ECO:0000313" key="3">
    <source>
        <dbReference type="Proteomes" id="UP000031368"/>
    </source>
</evidence>
<keyword evidence="1" id="KW-0732">Signal</keyword>
<evidence type="ECO:0000313" key="2">
    <source>
        <dbReference type="EMBL" id="AJD41660.1"/>
    </source>
</evidence>
<gene>
    <name evidence="2" type="ORF">RGR602_CH02334</name>
</gene>
<name>A0A0B4X4K9_9HYPH</name>
<dbReference type="GO" id="GO:0015562">
    <property type="term" value="F:efflux transmembrane transporter activity"/>
    <property type="evidence" value="ECO:0007669"/>
    <property type="project" value="InterPro"/>
</dbReference>
<evidence type="ECO:0000256" key="1">
    <source>
        <dbReference type="SAM" id="SignalP"/>
    </source>
</evidence>
<feature type="signal peptide" evidence="1">
    <location>
        <begin position="1"/>
        <end position="18"/>
    </location>
</feature>
<dbReference type="InterPro" id="IPR010131">
    <property type="entry name" value="MdtP/NodT-like"/>
</dbReference>
<reference evidence="2 3" key="1">
    <citation type="submission" date="2013-11" db="EMBL/GenBank/DDBJ databases">
        <title>Complete genome sequence of Rhizobium gallicum bv. gallicum R602.</title>
        <authorList>
            <person name="Bustos P."/>
            <person name="Santamaria R.I."/>
            <person name="Lozano L."/>
            <person name="Acosta J.L."/>
            <person name="Ormeno-Orrillo E."/>
            <person name="Rogel M.A."/>
            <person name="Romero D."/>
            <person name="Cevallos M.A."/>
            <person name="Martinez-Romero E."/>
            <person name="Gonzalez V."/>
        </authorList>
    </citation>
    <scope>NUCLEOTIDE SEQUENCE [LARGE SCALE GENOMIC DNA]</scope>
    <source>
        <strain evidence="2 3">R602</strain>
    </source>
</reference>
<accession>A0A0B4X4K9</accession>
<dbReference type="EMBL" id="CP006877">
    <property type="protein sequence ID" value="AJD41660.1"/>
    <property type="molecule type" value="Genomic_DNA"/>
</dbReference>
<dbReference type="PANTHER" id="PTHR30203:SF24">
    <property type="entry name" value="BLR4935 PROTEIN"/>
    <property type="match status" value="1"/>
</dbReference>
<dbReference type="Proteomes" id="UP000031368">
    <property type="component" value="Chromosome"/>
</dbReference>
<protein>
    <submittedName>
        <fullName evidence="2">Outer membrane efflux protein</fullName>
    </submittedName>
</protein>